<feature type="transmembrane region" description="Helical" evidence="1">
    <location>
        <begin position="136"/>
        <end position="155"/>
    </location>
</feature>
<evidence type="ECO:0000256" key="1">
    <source>
        <dbReference type="SAM" id="Phobius"/>
    </source>
</evidence>
<dbReference type="EMBL" id="DF848767">
    <property type="protein sequence ID" value="GAT54819.1"/>
    <property type="molecule type" value="Genomic_DNA"/>
</dbReference>
<keyword evidence="1" id="KW-1133">Transmembrane helix</keyword>
<evidence type="ECO:0000313" key="3">
    <source>
        <dbReference type="Proteomes" id="UP000815677"/>
    </source>
</evidence>
<gene>
    <name evidence="2" type="ORF">MCHLO_11641</name>
</gene>
<keyword evidence="1" id="KW-0812">Transmembrane</keyword>
<proteinExistence type="predicted"/>
<reference evidence="2" key="1">
    <citation type="submission" date="2014-09" db="EMBL/GenBank/DDBJ databases">
        <title>Genome sequence of the luminous mushroom Mycena chlorophos for searching fungal bioluminescence genes.</title>
        <authorList>
            <person name="Tanaka Y."/>
            <person name="Kasuga D."/>
            <person name="Oba Y."/>
            <person name="Hase S."/>
            <person name="Sato K."/>
            <person name="Oba Y."/>
            <person name="Sakakibara Y."/>
        </authorList>
    </citation>
    <scope>NUCLEOTIDE SEQUENCE</scope>
</reference>
<name>A0ABQ0LVU3_MYCCL</name>
<accession>A0ABQ0LVU3</accession>
<evidence type="ECO:0000313" key="2">
    <source>
        <dbReference type="EMBL" id="GAT54819.1"/>
    </source>
</evidence>
<feature type="transmembrane region" description="Helical" evidence="1">
    <location>
        <begin position="98"/>
        <end position="116"/>
    </location>
</feature>
<protein>
    <submittedName>
        <fullName evidence="2">Uncharacterized protein</fullName>
    </submittedName>
</protein>
<sequence length="248" mass="27544">MVPHLLASTPTSVPQKKSLFIRAVFNTVLANFLEAPVASFSKIASRAADWYLFSGFPERCGAGKPAQDTHQITLSEPIFRRWSRNARHRLSQKRLHQLHGPVLLSLSFSFFFFLGVQEVARLHLFSYRQQKTKMKFFALLAGMSAACAGVAAIPVPETHLVSPYATKFTQRAGALAQSNRLRDNAPGLVLRIPDAVERIARMDENDIFLARALEDPIFASAKDFAAARVRSAQIQQPPVERGLSDSLL</sequence>
<keyword evidence="1" id="KW-0472">Membrane</keyword>
<organism evidence="2 3">
    <name type="scientific">Mycena chlorophos</name>
    <name type="common">Agaric fungus</name>
    <name type="synonym">Agaricus chlorophos</name>
    <dbReference type="NCBI Taxonomy" id="658473"/>
    <lineage>
        <taxon>Eukaryota</taxon>
        <taxon>Fungi</taxon>
        <taxon>Dikarya</taxon>
        <taxon>Basidiomycota</taxon>
        <taxon>Agaricomycotina</taxon>
        <taxon>Agaricomycetes</taxon>
        <taxon>Agaricomycetidae</taxon>
        <taxon>Agaricales</taxon>
        <taxon>Marasmiineae</taxon>
        <taxon>Mycenaceae</taxon>
        <taxon>Mycena</taxon>
    </lineage>
</organism>
<dbReference type="Proteomes" id="UP000815677">
    <property type="component" value="Unassembled WGS sequence"/>
</dbReference>
<keyword evidence="3" id="KW-1185">Reference proteome</keyword>